<feature type="transmembrane region" description="Helical" evidence="6">
    <location>
        <begin position="70"/>
        <end position="92"/>
    </location>
</feature>
<reference evidence="9 10" key="1">
    <citation type="submission" date="2009-04" db="EMBL/GenBank/DDBJ databases">
        <authorList>
            <person name="Reysenbach A.-L."/>
            <person name="Heidelberg J.F."/>
            <person name="Nelson W.C."/>
        </authorList>
    </citation>
    <scope>NUCLEOTIDE SEQUENCE [LARGE SCALE GENOMIC DNA]</scope>
    <source>
        <strain evidence="9 10">SS-5</strain>
    </source>
</reference>
<dbReference type="PROSITE" id="PS51202">
    <property type="entry name" value="RCK_C"/>
    <property type="match status" value="1"/>
</dbReference>
<accession>C4FJM6</accession>
<evidence type="ECO:0000256" key="3">
    <source>
        <dbReference type="ARBA" id="ARBA00022989"/>
    </source>
</evidence>
<comment type="subcellular location">
    <subcellularLocation>
        <location evidence="1">Membrane</location>
        <topology evidence="1">Multi-pass membrane protein</topology>
    </subcellularLocation>
</comment>
<keyword evidence="9" id="KW-0813">Transport</keyword>
<dbReference type="PROSITE" id="PS51201">
    <property type="entry name" value="RCK_N"/>
    <property type="match status" value="1"/>
</dbReference>
<sequence length="513" mass="59451">MLKLKRKRLNHKTFVKRFKLFLYNLLENDRNSLNHIYSVFAIFLVLTSSITVFLLISPKREKLPKDLHDFLIDFGEFTLFFFLIEYILRWWVVSDFTEDFKDYLTEHKQRNLKVYFNAFLYALKPKLKWMIKPYSIIDLLAILPIFRPLRMLRIFQLIRLLKLLRYSSAFRNFFFAFKENSFVFTFTFSSLFVNIIFFSFLTYIYEHNAGNKNFDSIWAAVYWGIITSFTVGYGDIVPISDVGKIAASLMVIINVILVSVLTAGFSVSFINRLLELKEGEVVMRDLKDHIVICGYNETSEEILEKIMESDIDKEKPVVLLTNYDKKDLGIELSKYILYKKGDFILEKNLLDVGIENASDVIIVGEKLPNLSERDIDARTALAGMLIRTLNPTVKLYIEVLLDEDAEIFKKRVGAREVLVHGQIVGKIMFSSLLNPGATSLIETLLDAETGIQKVKVRELGSYKTFGEIIKIVRKDGYLPIAVERNKKIILNPEDDFEIQESDAIFLIPKGESQ</sequence>
<dbReference type="PANTHER" id="PTHR43833:SF9">
    <property type="entry name" value="POTASSIUM CHANNEL PROTEIN YUGO-RELATED"/>
    <property type="match status" value="1"/>
</dbReference>
<dbReference type="GO" id="GO:0008324">
    <property type="term" value="F:monoatomic cation transmembrane transporter activity"/>
    <property type="evidence" value="ECO:0007669"/>
    <property type="project" value="InterPro"/>
</dbReference>
<dbReference type="Pfam" id="PF22614">
    <property type="entry name" value="Slo-like_RCK"/>
    <property type="match status" value="1"/>
</dbReference>
<dbReference type="GO" id="GO:0016020">
    <property type="term" value="C:membrane"/>
    <property type="evidence" value="ECO:0007669"/>
    <property type="project" value="UniProtKB-SubCell"/>
</dbReference>
<dbReference type="OrthoDB" id="9785285at2"/>
<dbReference type="GO" id="GO:0005216">
    <property type="term" value="F:monoatomic ion channel activity"/>
    <property type="evidence" value="ECO:0007669"/>
    <property type="project" value="InterPro"/>
</dbReference>
<feature type="transmembrane region" description="Helical" evidence="6">
    <location>
        <begin position="36"/>
        <end position="58"/>
    </location>
</feature>
<keyword evidence="2 6" id="KW-0812">Transmembrane</keyword>
<dbReference type="PANTHER" id="PTHR43833">
    <property type="entry name" value="POTASSIUM CHANNEL PROTEIN 2-RELATED-RELATED"/>
    <property type="match status" value="1"/>
</dbReference>
<keyword evidence="10" id="KW-1185">Reference proteome</keyword>
<feature type="transmembrane region" description="Helical" evidence="6">
    <location>
        <begin position="245"/>
        <end position="270"/>
    </location>
</feature>
<feature type="transmembrane region" description="Helical" evidence="6">
    <location>
        <begin position="183"/>
        <end position="205"/>
    </location>
</feature>
<keyword evidence="4 6" id="KW-0472">Membrane</keyword>
<proteinExistence type="predicted"/>
<keyword evidence="9" id="KW-0407">Ion channel</keyword>
<dbReference type="Gene3D" id="3.40.50.720">
    <property type="entry name" value="NAD(P)-binding Rossmann-like Domain"/>
    <property type="match status" value="1"/>
</dbReference>
<evidence type="ECO:0000313" key="10">
    <source>
        <dbReference type="Proteomes" id="UP000005540"/>
    </source>
</evidence>
<dbReference type="EMBL" id="ABZS01000060">
    <property type="protein sequence ID" value="EEP60718.1"/>
    <property type="molecule type" value="Genomic_DNA"/>
</dbReference>
<dbReference type="InterPro" id="IPR003148">
    <property type="entry name" value="RCK_N"/>
</dbReference>
<dbReference type="Pfam" id="PF00520">
    <property type="entry name" value="Ion_trans"/>
    <property type="match status" value="1"/>
</dbReference>
<evidence type="ECO:0000256" key="6">
    <source>
        <dbReference type="SAM" id="Phobius"/>
    </source>
</evidence>
<dbReference type="SUPFAM" id="SSF51735">
    <property type="entry name" value="NAD(P)-binding Rossmann-fold domains"/>
    <property type="match status" value="1"/>
</dbReference>
<evidence type="ECO:0000259" key="7">
    <source>
        <dbReference type="PROSITE" id="PS51201"/>
    </source>
</evidence>
<dbReference type="Proteomes" id="UP000005540">
    <property type="component" value="Unassembled WGS sequence"/>
</dbReference>
<evidence type="ECO:0000256" key="1">
    <source>
        <dbReference type="ARBA" id="ARBA00004141"/>
    </source>
</evidence>
<dbReference type="InterPro" id="IPR050721">
    <property type="entry name" value="Trk_Ktr_HKT_K-transport"/>
</dbReference>
<dbReference type="Gene3D" id="1.10.287.70">
    <property type="match status" value="1"/>
</dbReference>
<dbReference type="SUPFAM" id="SSF81324">
    <property type="entry name" value="Voltage-gated potassium channels"/>
    <property type="match status" value="1"/>
</dbReference>
<organism evidence="9 10">
    <name type="scientific">Sulfurihydrogenibium yellowstonense SS-5</name>
    <dbReference type="NCBI Taxonomy" id="432331"/>
    <lineage>
        <taxon>Bacteria</taxon>
        <taxon>Pseudomonadati</taxon>
        <taxon>Aquificota</taxon>
        <taxon>Aquificia</taxon>
        <taxon>Aquificales</taxon>
        <taxon>Hydrogenothermaceae</taxon>
        <taxon>Sulfurihydrogenibium</taxon>
    </lineage>
</organism>
<gene>
    <name evidence="9" type="ORF">SULYE_0775</name>
</gene>
<evidence type="ECO:0000256" key="4">
    <source>
        <dbReference type="ARBA" id="ARBA00023136"/>
    </source>
</evidence>
<comment type="caution">
    <text evidence="9">The sequence shown here is derived from an EMBL/GenBank/DDBJ whole genome shotgun (WGS) entry which is preliminary data.</text>
</comment>
<feature type="domain" description="RCK N-terminal" evidence="7">
    <location>
        <begin position="287"/>
        <end position="419"/>
    </location>
</feature>
<keyword evidence="3 6" id="KW-1133">Transmembrane helix</keyword>
<protein>
    <recommendedName>
        <fullName evidence="5">BK channel</fullName>
    </recommendedName>
</protein>
<evidence type="ECO:0000259" key="8">
    <source>
        <dbReference type="PROSITE" id="PS51202"/>
    </source>
</evidence>
<keyword evidence="9" id="KW-0406">Ion transport</keyword>
<feature type="domain" description="RCK C-terminal" evidence="8">
    <location>
        <begin position="439"/>
        <end position="513"/>
    </location>
</feature>
<name>C4FJM6_9AQUI</name>
<evidence type="ECO:0000256" key="5">
    <source>
        <dbReference type="ARBA" id="ARBA00029579"/>
    </source>
</evidence>
<evidence type="ECO:0000256" key="2">
    <source>
        <dbReference type="ARBA" id="ARBA00022692"/>
    </source>
</evidence>
<feature type="transmembrane region" description="Helical" evidence="6">
    <location>
        <begin position="217"/>
        <end position="239"/>
    </location>
</feature>
<dbReference type="InterPro" id="IPR036291">
    <property type="entry name" value="NAD(P)-bd_dom_sf"/>
</dbReference>
<dbReference type="AlphaFoldDB" id="C4FJM6"/>
<evidence type="ECO:0000313" key="9">
    <source>
        <dbReference type="EMBL" id="EEP60718.1"/>
    </source>
</evidence>
<dbReference type="PRINTS" id="PR00169">
    <property type="entry name" value="KCHANNEL"/>
</dbReference>
<dbReference type="RefSeq" id="WP_007546590.1">
    <property type="nucleotide sequence ID" value="NZ_ABZS01000060.1"/>
</dbReference>
<dbReference type="InterPro" id="IPR006037">
    <property type="entry name" value="RCK_C"/>
</dbReference>
<dbReference type="InterPro" id="IPR005821">
    <property type="entry name" value="Ion_trans_dom"/>
</dbReference>
<dbReference type="GO" id="GO:0006813">
    <property type="term" value="P:potassium ion transport"/>
    <property type="evidence" value="ECO:0007669"/>
    <property type="project" value="InterPro"/>
</dbReference>